<dbReference type="Proteomes" id="UP000229236">
    <property type="component" value="Unassembled WGS sequence"/>
</dbReference>
<dbReference type="AlphaFoldDB" id="A0A2M8D7Q0"/>
<sequence>MGDDSLSFQTLRGVCAMRTNTKTNMDKSVIIVVEKMVVGGVQRLIVDDTREMSRRDIRVFLVTLRPEDEMNSLMDECAVPVGDRVCINMNSLRDVRGYFRLWKFFRRVRPGIVMTHMWFGNTVGRVAAFFARVPKVLAFEHSIYDGIKSQRLLRIDRVLQYACDKVVAVSPMVKESLVRNGVQEKNIVVLPNAIDQARYRTNAQNGTVRKEFGIDPSEFVFATVGRLGEMKNIDLLISAFEKFSRGVLFVVGDGKERASLERLSRNLRVSGRVYFMGRRADIADILADVDCFVLSSLREGFGIVALEAMAAGVPAVISDKAGVVEFLEDGEDALIFPSGDKDALVKRMKMIMEDGVLRVRVRAGALKRLDDFSIKKHVDRLLAI</sequence>
<dbReference type="Pfam" id="PF13439">
    <property type="entry name" value="Glyco_transf_4"/>
    <property type="match status" value="1"/>
</dbReference>
<dbReference type="Pfam" id="PF00534">
    <property type="entry name" value="Glycos_transf_1"/>
    <property type="match status" value="1"/>
</dbReference>
<dbReference type="EMBL" id="PFTM01000039">
    <property type="protein sequence ID" value="PJB83164.1"/>
    <property type="molecule type" value="Genomic_DNA"/>
</dbReference>
<feature type="domain" description="Glycosyl transferase family 1" evidence="1">
    <location>
        <begin position="208"/>
        <end position="365"/>
    </location>
</feature>
<dbReference type="InterPro" id="IPR001296">
    <property type="entry name" value="Glyco_trans_1"/>
</dbReference>
<dbReference type="InterPro" id="IPR028098">
    <property type="entry name" value="Glyco_trans_4-like_N"/>
</dbReference>
<dbReference type="SUPFAM" id="SSF53756">
    <property type="entry name" value="UDP-Glycosyltransferase/glycogen phosphorylase"/>
    <property type="match status" value="1"/>
</dbReference>
<dbReference type="PANTHER" id="PTHR45947">
    <property type="entry name" value="SULFOQUINOVOSYL TRANSFERASE SQD2"/>
    <property type="match status" value="1"/>
</dbReference>
<evidence type="ECO:0000313" key="3">
    <source>
        <dbReference type="EMBL" id="PJB83164.1"/>
    </source>
</evidence>
<dbReference type="Gene3D" id="3.40.50.2000">
    <property type="entry name" value="Glycogen Phosphorylase B"/>
    <property type="match status" value="2"/>
</dbReference>
<dbReference type="GO" id="GO:0016757">
    <property type="term" value="F:glycosyltransferase activity"/>
    <property type="evidence" value="ECO:0007669"/>
    <property type="project" value="InterPro"/>
</dbReference>
<reference evidence="4" key="1">
    <citation type="submission" date="2017-09" db="EMBL/GenBank/DDBJ databases">
        <title>Depth-based differentiation of microbial function through sediment-hosted aquifers and enrichment of novel symbionts in the deep terrestrial subsurface.</title>
        <authorList>
            <person name="Probst A.J."/>
            <person name="Ladd B."/>
            <person name="Jarett J.K."/>
            <person name="Geller-Mcgrath D.E."/>
            <person name="Sieber C.M.K."/>
            <person name="Emerson J.B."/>
            <person name="Anantharaman K."/>
            <person name="Thomas B.C."/>
            <person name="Malmstrom R."/>
            <person name="Stieglmeier M."/>
            <person name="Klingl A."/>
            <person name="Woyke T."/>
            <person name="Ryan C.M."/>
            <person name="Banfield J.F."/>
        </authorList>
    </citation>
    <scope>NUCLEOTIDE SEQUENCE [LARGE SCALE GENOMIC DNA]</scope>
</reference>
<proteinExistence type="predicted"/>
<evidence type="ECO:0000313" key="4">
    <source>
        <dbReference type="Proteomes" id="UP000229236"/>
    </source>
</evidence>
<gene>
    <name evidence="3" type="ORF">CO088_02045</name>
</gene>
<comment type="caution">
    <text evidence="3">The sequence shown here is derived from an EMBL/GenBank/DDBJ whole genome shotgun (WGS) entry which is preliminary data.</text>
</comment>
<feature type="domain" description="Glycosyltransferase subfamily 4-like N-terminal" evidence="2">
    <location>
        <begin position="38"/>
        <end position="198"/>
    </location>
</feature>
<protein>
    <recommendedName>
        <fullName evidence="5">Glycosyltransferase</fullName>
    </recommendedName>
</protein>
<evidence type="ECO:0000259" key="1">
    <source>
        <dbReference type="Pfam" id="PF00534"/>
    </source>
</evidence>
<accession>A0A2M8D7Q0</accession>
<evidence type="ECO:0008006" key="5">
    <source>
        <dbReference type="Google" id="ProtNLM"/>
    </source>
</evidence>
<dbReference type="InterPro" id="IPR050194">
    <property type="entry name" value="Glycosyltransferase_grp1"/>
</dbReference>
<name>A0A2M8D7Q0_9BACT</name>
<dbReference type="PANTHER" id="PTHR45947:SF3">
    <property type="entry name" value="SULFOQUINOVOSYL TRANSFERASE SQD2"/>
    <property type="match status" value="1"/>
</dbReference>
<organism evidence="3 4">
    <name type="scientific">Candidatus Yonathbacteria bacterium CG_4_9_14_0_8_um_filter_46_47</name>
    <dbReference type="NCBI Taxonomy" id="1975106"/>
    <lineage>
        <taxon>Bacteria</taxon>
        <taxon>Candidatus Yonathiibacteriota</taxon>
    </lineage>
</organism>
<evidence type="ECO:0000259" key="2">
    <source>
        <dbReference type="Pfam" id="PF13439"/>
    </source>
</evidence>